<dbReference type="PANTHER" id="PTHR33359">
    <property type="entry name" value="MOLYBDOPTERIN SYNTHASE SULFUR CARRIER SUBUNIT"/>
    <property type="match status" value="1"/>
</dbReference>
<dbReference type="UniPathway" id="UPA00344"/>
<dbReference type="InterPro" id="IPR044672">
    <property type="entry name" value="MOCS2A"/>
</dbReference>
<keyword evidence="1" id="KW-0547">Nucleotide-binding</keyword>
<organism evidence="4 5">
    <name type="scientific">Urechidicola croceus</name>
    <dbReference type="NCBI Taxonomy" id="1850246"/>
    <lineage>
        <taxon>Bacteria</taxon>
        <taxon>Pseudomonadati</taxon>
        <taxon>Bacteroidota</taxon>
        <taxon>Flavobacteriia</taxon>
        <taxon>Flavobacteriales</taxon>
        <taxon>Flavobacteriaceae</taxon>
        <taxon>Urechidicola</taxon>
    </lineage>
</organism>
<dbReference type="InterPro" id="IPR012675">
    <property type="entry name" value="Beta-grasp_dom_sf"/>
</dbReference>
<dbReference type="KEGG" id="lul:LPB138_09440"/>
<dbReference type="NCBIfam" id="TIGR01687">
    <property type="entry name" value="moaD_arch"/>
    <property type="match status" value="1"/>
</dbReference>
<dbReference type="OrthoDB" id="598356at2"/>
<dbReference type="SUPFAM" id="SSF54285">
    <property type="entry name" value="MoaD/ThiS"/>
    <property type="match status" value="1"/>
</dbReference>
<dbReference type="RefSeq" id="WP_070237044.1">
    <property type="nucleotide sequence ID" value="NZ_CP017478.1"/>
</dbReference>
<proteinExistence type="inferred from homology"/>
<reference evidence="4 5" key="1">
    <citation type="submission" date="2016-10" db="EMBL/GenBank/DDBJ databases">
        <title>Lutibacter sp. LPB0138, isolated from marine gastropod.</title>
        <authorList>
            <person name="Kim E."/>
            <person name="Yi H."/>
        </authorList>
    </citation>
    <scope>NUCLEOTIDE SEQUENCE [LARGE SCALE GENOMIC DNA]</scope>
    <source>
        <strain evidence="4 5">LPB0138</strain>
    </source>
</reference>
<dbReference type="PANTHER" id="PTHR33359:SF1">
    <property type="entry name" value="MOLYBDOPTERIN SYNTHASE SULFUR CARRIER SUBUNIT"/>
    <property type="match status" value="1"/>
</dbReference>
<dbReference type="EMBL" id="CP017478">
    <property type="protein sequence ID" value="AOW20880.1"/>
    <property type="molecule type" value="Genomic_DNA"/>
</dbReference>
<dbReference type="GO" id="GO:1990133">
    <property type="term" value="C:molybdopterin adenylyltransferase complex"/>
    <property type="evidence" value="ECO:0007669"/>
    <property type="project" value="TreeGrafter"/>
</dbReference>
<protein>
    <recommendedName>
        <fullName evidence="3">Molybdopterin synthase sulfur carrier subunit</fullName>
    </recommendedName>
</protein>
<dbReference type="Proteomes" id="UP000176050">
    <property type="component" value="Chromosome"/>
</dbReference>
<evidence type="ECO:0000256" key="2">
    <source>
        <dbReference type="ARBA" id="ARBA00024200"/>
    </source>
</evidence>
<evidence type="ECO:0000256" key="1">
    <source>
        <dbReference type="ARBA" id="ARBA00022741"/>
    </source>
</evidence>
<dbReference type="GO" id="GO:0000166">
    <property type="term" value="F:nucleotide binding"/>
    <property type="evidence" value="ECO:0007669"/>
    <property type="project" value="UniProtKB-KW"/>
</dbReference>
<dbReference type="InterPro" id="IPR016155">
    <property type="entry name" value="Mopterin_synth/thiamin_S_b"/>
</dbReference>
<dbReference type="GO" id="GO:0006777">
    <property type="term" value="P:Mo-molybdopterin cofactor biosynthetic process"/>
    <property type="evidence" value="ECO:0007669"/>
    <property type="project" value="InterPro"/>
</dbReference>
<name>A0A1D8P8I5_9FLAO</name>
<dbReference type="InterPro" id="IPR010038">
    <property type="entry name" value="MoaD_arc-typ"/>
</dbReference>
<accession>A0A1D8P8I5</accession>
<sequence>MQLEILLFGIVSDVIGQRSLKMNVPVAITIEDLRSQLSEKYPKLANYKSFSVAVNMEYVDDTYELKNTDTIALIPPVSGG</sequence>
<evidence type="ECO:0000313" key="5">
    <source>
        <dbReference type="Proteomes" id="UP000176050"/>
    </source>
</evidence>
<dbReference type="Pfam" id="PF02597">
    <property type="entry name" value="ThiS"/>
    <property type="match status" value="1"/>
</dbReference>
<dbReference type="Gene3D" id="3.10.20.30">
    <property type="match status" value="1"/>
</dbReference>
<dbReference type="InterPro" id="IPR003749">
    <property type="entry name" value="ThiS/MoaD-like"/>
</dbReference>
<dbReference type="STRING" id="1850246.LPB138_09440"/>
<evidence type="ECO:0000256" key="3">
    <source>
        <dbReference type="ARBA" id="ARBA00024247"/>
    </source>
</evidence>
<dbReference type="CDD" id="cd00754">
    <property type="entry name" value="Ubl_MoaD"/>
    <property type="match status" value="1"/>
</dbReference>
<dbReference type="AlphaFoldDB" id="A0A1D8P8I5"/>
<evidence type="ECO:0000313" key="4">
    <source>
        <dbReference type="EMBL" id="AOW20880.1"/>
    </source>
</evidence>
<comment type="similarity">
    <text evidence="2">Belongs to the MoaD family.</text>
</comment>
<keyword evidence="5" id="KW-1185">Reference proteome</keyword>
<gene>
    <name evidence="4" type="ORF">LPB138_09440</name>
</gene>